<dbReference type="RefSeq" id="WP_161486912.1">
    <property type="nucleotide sequence ID" value="NZ_FQXL01000024.1"/>
</dbReference>
<keyword evidence="1" id="KW-1133">Transmembrane helix</keyword>
<accession>A0A161YR90</accession>
<evidence type="ECO:0000313" key="3">
    <source>
        <dbReference type="Proteomes" id="UP000076603"/>
    </source>
</evidence>
<dbReference type="Proteomes" id="UP000076603">
    <property type="component" value="Unassembled WGS sequence"/>
</dbReference>
<dbReference type="EMBL" id="LWAE01000001">
    <property type="protein sequence ID" value="KZL93452.1"/>
    <property type="molecule type" value="Genomic_DNA"/>
</dbReference>
<keyword evidence="1" id="KW-0812">Transmembrane</keyword>
<reference evidence="2 3" key="1">
    <citation type="submission" date="2016-04" db="EMBL/GenBank/DDBJ databases">
        <title>Genome sequence of Clostridium magnum DSM 2767.</title>
        <authorList>
            <person name="Poehlein A."/>
            <person name="Uhlig R."/>
            <person name="Fischer R."/>
            <person name="Bahl H."/>
            <person name="Daniel R."/>
        </authorList>
    </citation>
    <scope>NUCLEOTIDE SEQUENCE [LARGE SCALE GENOMIC DNA]</scope>
    <source>
        <strain evidence="2 3">DSM 2767</strain>
    </source>
</reference>
<proteinExistence type="predicted"/>
<dbReference type="STRING" id="1121326.CLMAG_04980"/>
<dbReference type="AlphaFoldDB" id="A0A161YR90"/>
<feature type="transmembrane region" description="Helical" evidence="1">
    <location>
        <begin position="7"/>
        <end position="23"/>
    </location>
</feature>
<keyword evidence="3" id="KW-1185">Reference proteome</keyword>
<dbReference type="PATRIC" id="fig|1121326.3.peg.454"/>
<evidence type="ECO:0000256" key="1">
    <source>
        <dbReference type="SAM" id="Phobius"/>
    </source>
</evidence>
<name>A0A161YR90_9CLOT</name>
<protein>
    <submittedName>
        <fullName evidence="2">Uncharacterized protein</fullName>
    </submittedName>
</protein>
<sequence length="49" mass="5343">MEVFQGNRLLALAAIIALLLLGFNRRKGARYAVLITLAVLIVCGCSCRH</sequence>
<evidence type="ECO:0000313" key="2">
    <source>
        <dbReference type="EMBL" id="KZL93452.1"/>
    </source>
</evidence>
<keyword evidence="1" id="KW-0472">Membrane</keyword>
<comment type="caution">
    <text evidence="2">The sequence shown here is derived from an EMBL/GenBank/DDBJ whole genome shotgun (WGS) entry which is preliminary data.</text>
</comment>
<gene>
    <name evidence="2" type="ORF">CLMAG_04980</name>
</gene>
<organism evidence="2 3">
    <name type="scientific">Clostridium magnum DSM 2767</name>
    <dbReference type="NCBI Taxonomy" id="1121326"/>
    <lineage>
        <taxon>Bacteria</taxon>
        <taxon>Bacillati</taxon>
        <taxon>Bacillota</taxon>
        <taxon>Clostridia</taxon>
        <taxon>Eubacteriales</taxon>
        <taxon>Clostridiaceae</taxon>
        <taxon>Clostridium</taxon>
    </lineage>
</organism>